<organism evidence="4">
    <name type="scientific">marine metagenome</name>
    <dbReference type="NCBI Taxonomy" id="408172"/>
    <lineage>
        <taxon>unclassified sequences</taxon>
        <taxon>metagenomes</taxon>
        <taxon>ecological metagenomes</taxon>
    </lineage>
</organism>
<accession>A0A382JQU4</accession>
<protein>
    <recommendedName>
        <fullName evidence="5">50S ribosomal protein L13</fullName>
    </recommendedName>
</protein>
<dbReference type="EMBL" id="UINC01075114">
    <property type="protein sequence ID" value="SVC12981.1"/>
    <property type="molecule type" value="Genomic_DNA"/>
</dbReference>
<sequence length="119" mass="13453">MRNSSTYFEKPIYDERQWNLVDATGQVLGRMATQIAKKLQGKHRPAFTPHAPNGDYVVVVNASKLRVTGKKLVQKVYYRHSGYTGNLKSIRLKELIASRPDQVVRLAVKGMLPDTVQGR</sequence>
<dbReference type="CDD" id="cd00392">
    <property type="entry name" value="Ribosomal_L13"/>
    <property type="match status" value="1"/>
</dbReference>
<dbReference type="GO" id="GO:0006412">
    <property type="term" value="P:translation"/>
    <property type="evidence" value="ECO:0007669"/>
    <property type="project" value="InterPro"/>
</dbReference>
<keyword evidence="2" id="KW-0689">Ribosomal protein</keyword>
<dbReference type="PANTHER" id="PTHR11545">
    <property type="entry name" value="RIBOSOMAL PROTEIN L13"/>
    <property type="match status" value="1"/>
</dbReference>
<evidence type="ECO:0000313" key="4">
    <source>
        <dbReference type="EMBL" id="SVC12981.1"/>
    </source>
</evidence>
<dbReference type="SUPFAM" id="SSF52161">
    <property type="entry name" value="Ribosomal protein L13"/>
    <property type="match status" value="1"/>
</dbReference>
<comment type="similarity">
    <text evidence="1">Belongs to the universal ribosomal protein uL13 family.</text>
</comment>
<keyword evidence="3" id="KW-0687">Ribonucleoprotein</keyword>
<dbReference type="AlphaFoldDB" id="A0A382JQU4"/>
<dbReference type="PANTHER" id="PTHR11545:SF2">
    <property type="entry name" value="LARGE RIBOSOMAL SUBUNIT PROTEIN UL13M"/>
    <property type="match status" value="1"/>
</dbReference>
<name>A0A382JQU4_9ZZZZ</name>
<dbReference type="GO" id="GO:0003735">
    <property type="term" value="F:structural constituent of ribosome"/>
    <property type="evidence" value="ECO:0007669"/>
    <property type="project" value="InterPro"/>
</dbReference>
<evidence type="ECO:0000256" key="1">
    <source>
        <dbReference type="ARBA" id="ARBA00006227"/>
    </source>
</evidence>
<dbReference type="InterPro" id="IPR036899">
    <property type="entry name" value="Ribosomal_uL13_sf"/>
</dbReference>
<evidence type="ECO:0008006" key="5">
    <source>
        <dbReference type="Google" id="ProtNLM"/>
    </source>
</evidence>
<dbReference type="GO" id="GO:0003729">
    <property type="term" value="F:mRNA binding"/>
    <property type="evidence" value="ECO:0007669"/>
    <property type="project" value="TreeGrafter"/>
</dbReference>
<dbReference type="NCBIfam" id="TIGR01066">
    <property type="entry name" value="rplM_bact"/>
    <property type="match status" value="1"/>
</dbReference>
<dbReference type="InterPro" id="IPR005823">
    <property type="entry name" value="Ribosomal_uL13_bac-type"/>
</dbReference>
<dbReference type="PIRSF" id="PIRSF002181">
    <property type="entry name" value="Ribosomal_L13"/>
    <property type="match status" value="1"/>
</dbReference>
<dbReference type="GO" id="GO:0022625">
    <property type="term" value="C:cytosolic large ribosomal subunit"/>
    <property type="evidence" value="ECO:0007669"/>
    <property type="project" value="TreeGrafter"/>
</dbReference>
<proteinExistence type="inferred from homology"/>
<evidence type="ECO:0000256" key="3">
    <source>
        <dbReference type="ARBA" id="ARBA00023274"/>
    </source>
</evidence>
<feature type="non-terminal residue" evidence="4">
    <location>
        <position position="119"/>
    </location>
</feature>
<dbReference type="Pfam" id="PF00572">
    <property type="entry name" value="Ribosomal_L13"/>
    <property type="match status" value="1"/>
</dbReference>
<dbReference type="InterPro" id="IPR005822">
    <property type="entry name" value="Ribosomal_uL13"/>
</dbReference>
<dbReference type="Gene3D" id="3.90.1180.10">
    <property type="entry name" value="Ribosomal protein L13"/>
    <property type="match status" value="1"/>
</dbReference>
<reference evidence="4" key="1">
    <citation type="submission" date="2018-05" db="EMBL/GenBank/DDBJ databases">
        <authorList>
            <person name="Lanie J.A."/>
            <person name="Ng W.-L."/>
            <person name="Kazmierczak K.M."/>
            <person name="Andrzejewski T.M."/>
            <person name="Davidsen T.M."/>
            <person name="Wayne K.J."/>
            <person name="Tettelin H."/>
            <person name="Glass J.I."/>
            <person name="Rusch D."/>
            <person name="Podicherti R."/>
            <person name="Tsui H.-C.T."/>
            <person name="Winkler M.E."/>
        </authorList>
    </citation>
    <scope>NUCLEOTIDE SEQUENCE</scope>
</reference>
<dbReference type="HAMAP" id="MF_01366">
    <property type="entry name" value="Ribosomal_uL13"/>
    <property type="match status" value="1"/>
</dbReference>
<evidence type="ECO:0000256" key="2">
    <source>
        <dbReference type="ARBA" id="ARBA00022980"/>
    </source>
</evidence>
<gene>
    <name evidence="4" type="ORF">METZ01_LOCUS265835</name>
</gene>
<dbReference type="GO" id="GO:0017148">
    <property type="term" value="P:negative regulation of translation"/>
    <property type="evidence" value="ECO:0007669"/>
    <property type="project" value="TreeGrafter"/>
</dbReference>